<dbReference type="Gene3D" id="3.40.50.2000">
    <property type="entry name" value="Glycogen Phosphorylase B"/>
    <property type="match status" value="2"/>
</dbReference>
<evidence type="ECO:0000256" key="1">
    <source>
        <dbReference type="ARBA" id="ARBA00001275"/>
    </source>
</evidence>
<dbReference type="EMBL" id="RQER01000002">
    <property type="protein sequence ID" value="TGK04184.1"/>
    <property type="molecule type" value="Genomic_DNA"/>
</dbReference>
<evidence type="ECO:0000313" key="16">
    <source>
        <dbReference type="Proteomes" id="UP000297273"/>
    </source>
</evidence>
<evidence type="ECO:0000256" key="5">
    <source>
        <dbReference type="ARBA" id="ARBA00022490"/>
    </source>
</evidence>
<keyword evidence="6" id="KW-0021">Allosteric enzyme</keyword>
<dbReference type="PROSITE" id="PS00102">
    <property type="entry name" value="PHOSPHORYLASE"/>
    <property type="match status" value="1"/>
</dbReference>
<evidence type="ECO:0000256" key="12">
    <source>
        <dbReference type="PIRSR" id="PIRSR000460-1"/>
    </source>
</evidence>
<dbReference type="FunFam" id="3.40.50.2000:FF:000153">
    <property type="entry name" value="Alpha-1,4 glucan phosphorylase"/>
    <property type="match status" value="1"/>
</dbReference>
<keyword evidence="9 12" id="KW-0663">Pyridoxal phosphate</keyword>
<evidence type="ECO:0000256" key="10">
    <source>
        <dbReference type="ARBA" id="ARBA00023277"/>
    </source>
</evidence>
<dbReference type="InterPro" id="IPR000811">
    <property type="entry name" value="Glyco_trans_35"/>
</dbReference>
<keyword evidence="5" id="KW-0963">Cytoplasm</keyword>
<keyword evidence="8 13" id="KW-0808">Transferase</keyword>
<dbReference type="PIRSF" id="PIRSF000460">
    <property type="entry name" value="Pprylas_GlgP"/>
    <property type="match status" value="1"/>
</dbReference>
<comment type="cofactor">
    <cofactor evidence="2 13">
        <name>pyridoxal 5'-phosphate</name>
        <dbReference type="ChEBI" id="CHEBI:597326"/>
    </cofactor>
</comment>
<dbReference type="InterPro" id="IPR011833">
    <property type="entry name" value="Glycg_phsphrylas"/>
</dbReference>
<dbReference type="EC" id="2.4.1.1" evidence="13"/>
<comment type="subcellular location">
    <subcellularLocation>
        <location evidence="3">Cytoplasm</location>
    </subcellularLocation>
</comment>
<comment type="function">
    <text evidence="13">Allosteric enzyme that catalyzes the rate-limiting step in glycogen catabolism, the phosphorolytic cleavage of glycogen to produce glucose-1-phosphate, and plays a central role in maintaining cellular and organismal glucose homeostasis.</text>
</comment>
<comment type="caution">
    <text evidence="14">The sequence shown here is derived from an EMBL/GenBank/DDBJ whole genome shotgun (WGS) entry which is preliminary data.</text>
</comment>
<evidence type="ECO:0000256" key="8">
    <source>
        <dbReference type="ARBA" id="ARBA00022679"/>
    </source>
</evidence>
<evidence type="ECO:0000313" key="17">
    <source>
        <dbReference type="Proteomes" id="UP000297946"/>
    </source>
</evidence>
<evidence type="ECO:0000256" key="2">
    <source>
        <dbReference type="ARBA" id="ARBA00001933"/>
    </source>
</evidence>
<accession>A0A5F1ZYA8</accession>
<dbReference type="Proteomes" id="UP000297273">
    <property type="component" value="Unassembled WGS sequence"/>
</dbReference>
<reference evidence="15" key="1">
    <citation type="submission" date="2018-10" db="EMBL/GenBank/DDBJ databases">
        <authorList>
            <person name="Vincent A.T."/>
            <person name="Schiettekatte O."/>
            <person name="Bourhy P."/>
            <person name="Veyrier F.J."/>
            <person name="Picardeau M."/>
        </authorList>
    </citation>
    <scope>NUCLEOTIDE SEQUENCE</scope>
    <source>
        <strain evidence="15">201702690</strain>
    </source>
</reference>
<evidence type="ECO:0000256" key="3">
    <source>
        <dbReference type="ARBA" id="ARBA00004496"/>
    </source>
</evidence>
<name>A0A5F1ZYA8_9LEPT</name>
<dbReference type="GO" id="GO:0008184">
    <property type="term" value="F:glycogen phosphorylase activity"/>
    <property type="evidence" value="ECO:0007669"/>
    <property type="project" value="InterPro"/>
</dbReference>
<evidence type="ECO:0000256" key="4">
    <source>
        <dbReference type="ARBA" id="ARBA00006047"/>
    </source>
</evidence>
<dbReference type="FunFam" id="3.40.50.2000:FF:000003">
    <property type="entry name" value="Alpha-1,4 glucan phosphorylase"/>
    <property type="match status" value="1"/>
</dbReference>
<dbReference type="AlphaFoldDB" id="A0A5F1ZYA8"/>
<dbReference type="PANTHER" id="PTHR11468:SF3">
    <property type="entry name" value="GLYCOGEN PHOSPHORYLASE, LIVER FORM"/>
    <property type="match status" value="1"/>
</dbReference>
<evidence type="ECO:0000256" key="6">
    <source>
        <dbReference type="ARBA" id="ARBA00022533"/>
    </source>
</evidence>
<dbReference type="PANTHER" id="PTHR11468">
    <property type="entry name" value="GLYCOGEN PHOSPHORYLASE"/>
    <property type="match status" value="1"/>
</dbReference>
<dbReference type="Proteomes" id="UP000297946">
    <property type="component" value="Unassembled WGS sequence"/>
</dbReference>
<keyword evidence="7 13" id="KW-0328">Glycosyltransferase</keyword>
<evidence type="ECO:0000313" key="14">
    <source>
        <dbReference type="EMBL" id="TGK04184.1"/>
    </source>
</evidence>
<organism evidence="14 17">
    <name type="scientific">Leptospira langatensis</name>
    <dbReference type="NCBI Taxonomy" id="2484983"/>
    <lineage>
        <taxon>Bacteria</taxon>
        <taxon>Pseudomonadati</taxon>
        <taxon>Spirochaetota</taxon>
        <taxon>Spirochaetia</taxon>
        <taxon>Leptospirales</taxon>
        <taxon>Leptospiraceae</taxon>
        <taxon>Leptospira</taxon>
    </lineage>
</organism>
<evidence type="ECO:0000256" key="11">
    <source>
        <dbReference type="ARBA" id="ARBA00025174"/>
    </source>
</evidence>
<comment type="similarity">
    <text evidence="4 13">Belongs to the glycogen phosphorylase family.</text>
</comment>
<dbReference type="OrthoDB" id="9760804at2"/>
<keyword evidence="16" id="KW-1185">Reference proteome</keyword>
<dbReference type="CDD" id="cd04300">
    <property type="entry name" value="GT35_Glycogen_Phosphorylase"/>
    <property type="match status" value="1"/>
</dbReference>
<evidence type="ECO:0000256" key="7">
    <source>
        <dbReference type="ARBA" id="ARBA00022676"/>
    </source>
</evidence>
<evidence type="ECO:0000313" key="15">
    <source>
        <dbReference type="EMBL" id="TGL43664.1"/>
    </source>
</evidence>
<evidence type="ECO:0000256" key="9">
    <source>
        <dbReference type="ARBA" id="ARBA00022898"/>
    </source>
</evidence>
<proteinExistence type="inferred from homology"/>
<dbReference type="EMBL" id="RQGC01000001">
    <property type="protein sequence ID" value="TGL43664.1"/>
    <property type="molecule type" value="Genomic_DNA"/>
</dbReference>
<feature type="modified residue" description="N6-(pyridoxal phosphate)lysine" evidence="12">
    <location>
        <position position="674"/>
    </location>
</feature>
<reference evidence="16 17" key="2">
    <citation type="journal article" date="2019" name="PLoS Negl. Trop. Dis.">
        <title>Revisiting the worldwide diversity of Leptospira species in the environment.</title>
        <authorList>
            <person name="Vincent A.T."/>
            <person name="Schiettekatte O."/>
            <person name="Bourhy P."/>
            <person name="Veyrier F.J."/>
            <person name="Picardeau M."/>
        </authorList>
    </citation>
    <scope>NUCLEOTIDE SEQUENCE [LARGE SCALE GENOMIC DNA]</scope>
    <source>
        <strain evidence="16">201702690</strain>
        <strain evidence="14 17">SSW18</strain>
    </source>
</reference>
<keyword evidence="10 13" id="KW-0119">Carbohydrate metabolism</keyword>
<dbReference type="Pfam" id="PF00343">
    <property type="entry name" value="Phosphorylase"/>
    <property type="match status" value="1"/>
</dbReference>
<dbReference type="InterPro" id="IPR035090">
    <property type="entry name" value="Pyridoxal_P_attach_site"/>
</dbReference>
<dbReference type="GO" id="GO:0005737">
    <property type="term" value="C:cytoplasm"/>
    <property type="evidence" value="ECO:0007669"/>
    <property type="project" value="UniProtKB-SubCell"/>
</dbReference>
<dbReference type="SUPFAM" id="SSF53756">
    <property type="entry name" value="UDP-Glycosyltransferase/glycogen phosphorylase"/>
    <property type="match status" value="1"/>
</dbReference>
<dbReference type="RefSeq" id="WP_135642951.1">
    <property type="nucleotide sequence ID" value="NZ_RQER01000002.1"/>
</dbReference>
<dbReference type="GO" id="GO:0030170">
    <property type="term" value="F:pyridoxal phosphate binding"/>
    <property type="evidence" value="ECO:0007669"/>
    <property type="project" value="InterPro"/>
</dbReference>
<comment type="catalytic activity">
    <reaction evidence="1 13">
        <text>[(1-&gt;4)-alpha-D-glucosyl](n) + phosphate = [(1-&gt;4)-alpha-D-glucosyl](n-1) + alpha-D-glucose 1-phosphate</text>
        <dbReference type="Rhea" id="RHEA:41732"/>
        <dbReference type="Rhea" id="RHEA-COMP:9584"/>
        <dbReference type="Rhea" id="RHEA-COMP:9586"/>
        <dbReference type="ChEBI" id="CHEBI:15444"/>
        <dbReference type="ChEBI" id="CHEBI:43474"/>
        <dbReference type="ChEBI" id="CHEBI:58601"/>
        <dbReference type="EC" id="2.4.1.1"/>
    </reaction>
</comment>
<evidence type="ECO:0000256" key="13">
    <source>
        <dbReference type="RuleBase" id="RU000587"/>
    </source>
</evidence>
<dbReference type="NCBIfam" id="TIGR02093">
    <property type="entry name" value="P_ylase"/>
    <property type="match status" value="1"/>
</dbReference>
<protein>
    <recommendedName>
        <fullName evidence="13">Alpha-1,4 glucan phosphorylase</fullName>
        <ecNumber evidence="13">2.4.1.1</ecNumber>
    </recommendedName>
</protein>
<comment type="function">
    <text evidence="11">Phosphorylase is an important allosteric enzyme in carbohydrate metabolism. Enzymes from different sources differ in their regulatory mechanisms and in their natural substrates. However, all known phosphorylases share catalytic and structural properties.</text>
</comment>
<dbReference type="GO" id="GO:0005980">
    <property type="term" value="P:glycogen catabolic process"/>
    <property type="evidence" value="ECO:0007669"/>
    <property type="project" value="TreeGrafter"/>
</dbReference>
<gene>
    <name evidence="14" type="ORF">EHO57_03510</name>
    <name evidence="15" type="ORF">EHQ53_03280</name>
</gene>
<sequence length="829" mass="95577">MSQNKHKKILDLFDIDLKIETDSLSSSIVKKLEYELGKYKTDTHTSDIYKALALSVRDLLISHWNDIQEQYRKHKVRKVYYLSIEYLLGTLLKTNLINLGIYEIAEKAVSNLGYDLKELIECEPDAALGNGGLGRLAACFLDSLATLDLPAQAAGIRYEYGIFRQEIRNGFQREYPENWLNQDNPWEIPRTDHIYPIQFSGSLKTDVDHKGQNFVIWEPREIVLAEAYDVFIPGYQTKTVTNLRLWKAKSSREFNLDYFNHGDYLRAIEDKQKSENISKVLYPNDSIEQGRELRLKQEYFLVCATLQDALSQFIMEEGEKWEQLPNRLVFHLNDTHPTLAIPEFMRLLIDRHRVAWDLAWKYTTECFAYTNHTIMPEALESWSVDLLESILPRHLQLIYEINFKFLEDLRKEGVSDDIIQKVSIVEEGSPKRIRMFNLALVASSSVNGVANLHTEILKKQLFREYSSLYPHKFINVTNGVAHRRWLLSANPALSDLITARIGDGWKRDLTQISLLEEFATDKDFCAQWARIKETNKQKLADLTYKLVGIKIDPNSLFDVQIKRIHEYKRQFLNVLRLVHDCQRLREFPSLSYAPRTVFFAGKAAPGYRRAKLIIKLIHAVGNVINNDPEVNQRLKVVFLPNYNVSLAEKIFPASDLSEQISAPGTEASGTGNMKFMLNGSLTVCTMDGANVEIIGNVGRENIYVFGNSVDELKQLRDSGYDPKEMVREDESLRNAVNAIRKGFFSKEATSLFEDLCKGLLEEGDPYYLLADFKPYISVQNQISSDYFFKETWCQKTVINAARAGSFSTDRVVSEYARKIWNLREFYPIP</sequence>